<sequence length="169" mass="18228">MPGELKGVVPAGYEAPQLRSRESGQTYDLQRTRGQVASDHGDAVEVWEYMAQTPVRKDGGVGWLLVEVSTPNPALPADPCALARGFWNMGGPCQVYDVRGLRVGVVLSNPSGRDQLDKWATYRAQDGSTVTIAQDDAYRGSGHPALGGPVFTERELAELATDPRFRVSG</sequence>
<evidence type="ECO:0000313" key="1">
    <source>
        <dbReference type="EMBL" id="SEQ48746.1"/>
    </source>
</evidence>
<evidence type="ECO:0000313" key="2">
    <source>
        <dbReference type="Proteomes" id="UP000199352"/>
    </source>
</evidence>
<protein>
    <submittedName>
        <fullName evidence="1">Uncharacterized protein</fullName>
    </submittedName>
</protein>
<gene>
    <name evidence="1" type="ORF">SAMN05216188_103193</name>
</gene>
<dbReference type="OrthoDB" id="3821205at2"/>
<reference evidence="2" key="1">
    <citation type="submission" date="2016-10" db="EMBL/GenBank/DDBJ databases">
        <authorList>
            <person name="Varghese N."/>
            <person name="Submissions S."/>
        </authorList>
    </citation>
    <scope>NUCLEOTIDE SEQUENCE [LARGE SCALE GENOMIC DNA]</scope>
    <source>
        <strain evidence="2">CGMCC 4.3525</strain>
    </source>
</reference>
<dbReference type="EMBL" id="FOFR01000003">
    <property type="protein sequence ID" value="SEQ48746.1"/>
    <property type="molecule type" value="Genomic_DNA"/>
</dbReference>
<organism evidence="1 2">
    <name type="scientific">Lentzea xinjiangensis</name>
    <dbReference type="NCBI Taxonomy" id="402600"/>
    <lineage>
        <taxon>Bacteria</taxon>
        <taxon>Bacillati</taxon>
        <taxon>Actinomycetota</taxon>
        <taxon>Actinomycetes</taxon>
        <taxon>Pseudonocardiales</taxon>
        <taxon>Pseudonocardiaceae</taxon>
        <taxon>Lentzea</taxon>
    </lineage>
</organism>
<accession>A0A1H9GF86</accession>
<dbReference type="RefSeq" id="WP_089950468.1">
    <property type="nucleotide sequence ID" value="NZ_FOFR01000003.1"/>
</dbReference>
<keyword evidence="2" id="KW-1185">Reference proteome</keyword>
<name>A0A1H9GF86_9PSEU</name>
<dbReference type="AlphaFoldDB" id="A0A1H9GF86"/>
<proteinExistence type="predicted"/>
<dbReference type="Proteomes" id="UP000199352">
    <property type="component" value="Unassembled WGS sequence"/>
</dbReference>